<dbReference type="InterPro" id="IPR016161">
    <property type="entry name" value="Ald_DH/histidinol_DH"/>
</dbReference>
<evidence type="ECO:0000313" key="5">
    <source>
        <dbReference type="EMBL" id="MBP2471588.1"/>
    </source>
</evidence>
<feature type="domain" description="Aldehyde dehydrogenase" evidence="4">
    <location>
        <begin position="2"/>
        <end position="438"/>
    </location>
</feature>
<keyword evidence="6" id="KW-1185">Reference proteome</keyword>
<dbReference type="PROSITE" id="PS00070">
    <property type="entry name" value="ALDEHYDE_DEHYDR_CYS"/>
    <property type="match status" value="1"/>
</dbReference>
<proteinExistence type="inferred from homology"/>
<sequence>MMEVRDPATGEVYAEVPAADESTVDKAMSAAAEAFRTFSRTTPAERQRLLLELTEVVRAHAEELLAIECRNTGKPLDLTREAEMGQVLDQIPFLAGAARCLEGRAAGEYLDGFSSWVRREPVGVCAQITPWNYPLLMAVWKAVPAIAAGNTVVLKPSELTPLSTLRFAELAAEVLPPGVLNVVCGDGSVGHLLAAHPTPAMVSLTGSVRAGHEVARVAGVKRLHLELGGKAPVLVFPDVDIAEAARGIAEAAYFNAGQDCAAATRVLAVGGVHGELVPALAAEAARTRCGPLISEAQRTRVRGFLDRLPGHARVVTGGTPVEGPGYFFRPTVVDGVRPDDEISQEEVFGPVLTVEHTDDETTALTSANSVRYGLTSSVWTRDHARVLRLSAGLDFGCVWVNTHLPLPAEMPHGGFKQSGHGKDMSLYGLEDYTRVKHVLSAV</sequence>
<dbReference type="SUPFAM" id="SSF53720">
    <property type="entry name" value="ALDH-like"/>
    <property type="match status" value="1"/>
</dbReference>
<dbReference type="Pfam" id="PF00171">
    <property type="entry name" value="Aldedh"/>
    <property type="match status" value="1"/>
</dbReference>
<dbReference type="Proteomes" id="UP001519363">
    <property type="component" value="Unassembled WGS sequence"/>
</dbReference>
<dbReference type="NCBIfam" id="NF010000">
    <property type="entry name" value="PRK13473.1"/>
    <property type="match status" value="1"/>
</dbReference>
<accession>A0ABS5A4T1</accession>
<dbReference type="InterPro" id="IPR029510">
    <property type="entry name" value="Ald_DH_CS_GLU"/>
</dbReference>
<evidence type="ECO:0000256" key="1">
    <source>
        <dbReference type="ARBA" id="ARBA00023002"/>
    </source>
</evidence>
<dbReference type="GO" id="GO:0008802">
    <property type="term" value="F:betaine-aldehyde dehydrogenase (NAD+) activity"/>
    <property type="evidence" value="ECO:0007669"/>
    <property type="project" value="UniProtKB-EC"/>
</dbReference>
<dbReference type="Gene3D" id="3.40.309.10">
    <property type="entry name" value="Aldehyde Dehydrogenase, Chain A, domain 2"/>
    <property type="match status" value="1"/>
</dbReference>
<evidence type="ECO:0000256" key="2">
    <source>
        <dbReference type="PROSITE-ProRule" id="PRU10007"/>
    </source>
</evidence>
<comment type="caution">
    <text evidence="5">The sequence shown here is derived from an EMBL/GenBank/DDBJ whole genome shotgun (WGS) entry which is preliminary data.</text>
</comment>
<comment type="similarity">
    <text evidence="3">Belongs to the aldehyde dehydrogenase family.</text>
</comment>
<dbReference type="PANTHER" id="PTHR11699">
    <property type="entry name" value="ALDEHYDE DEHYDROGENASE-RELATED"/>
    <property type="match status" value="1"/>
</dbReference>
<dbReference type="InterPro" id="IPR016160">
    <property type="entry name" value="Ald_DH_CS_CYS"/>
</dbReference>
<protein>
    <submittedName>
        <fullName evidence="5">Betaine-aldehyde dehydrogenase</fullName>
        <ecNumber evidence="5">1.2.1.8</ecNumber>
    </submittedName>
</protein>
<reference evidence="5 6" key="1">
    <citation type="submission" date="2021-03" db="EMBL/GenBank/DDBJ databases">
        <title>Sequencing the genomes of 1000 actinobacteria strains.</title>
        <authorList>
            <person name="Klenk H.-P."/>
        </authorList>
    </citation>
    <scope>NUCLEOTIDE SEQUENCE [LARGE SCALE GENOMIC DNA]</scope>
    <source>
        <strain evidence="5 6">DSM 44580</strain>
    </source>
</reference>
<evidence type="ECO:0000259" key="4">
    <source>
        <dbReference type="Pfam" id="PF00171"/>
    </source>
</evidence>
<dbReference type="EC" id="1.2.1.8" evidence="5"/>
<name>A0ABS5A4T1_9PSEU</name>
<dbReference type="Gene3D" id="3.40.605.10">
    <property type="entry name" value="Aldehyde Dehydrogenase, Chain A, domain 1"/>
    <property type="match status" value="1"/>
</dbReference>
<gene>
    <name evidence="5" type="ORF">JOF53_000460</name>
</gene>
<dbReference type="InterPro" id="IPR015590">
    <property type="entry name" value="Aldehyde_DH_dom"/>
</dbReference>
<dbReference type="InterPro" id="IPR016163">
    <property type="entry name" value="Ald_DH_C"/>
</dbReference>
<feature type="active site" evidence="2">
    <location>
        <position position="226"/>
    </location>
</feature>
<dbReference type="PROSITE" id="PS00687">
    <property type="entry name" value="ALDEHYDE_DEHYDR_GLU"/>
    <property type="match status" value="1"/>
</dbReference>
<organism evidence="5 6">
    <name type="scientific">Crossiella equi</name>
    <dbReference type="NCBI Taxonomy" id="130796"/>
    <lineage>
        <taxon>Bacteria</taxon>
        <taxon>Bacillati</taxon>
        <taxon>Actinomycetota</taxon>
        <taxon>Actinomycetes</taxon>
        <taxon>Pseudonocardiales</taxon>
        <taxon>Pseudonocardiaceae</taxon>
        <taxon>Crossiella</taxon>
    </lineage>
</organism>
<dbReference type="InterPro" id="IPR016162">
    <property type="entry name" value="Ald_DH_N"/>
</dbReference>
<keyword evidence="1 3" id="KW-0560">Oxidoreductase</keyword>
<evidence type="ECO:0000256" key="3">
    <source>
        <dbReference type="RuleBase" id="RU003345"/>
    </source>
</evidence>
<evidence type="ECO:0000313" key="6">
    <source>
        <dbReference type="Proteomes" id="UP001519363"/>
    </source>
</evidence>
<dbReference type="EMBL" id="JAGIOO010000001">
    <property type="protein sequence ID" value="MBP2471588.1"/>
    <property type="molecule type" value="Genomic_DNA"/>
</dbReference>